<dbReference type="EMBL" id="JAGTTL010000002">
    <property type="protein sequence ID" value="KAK6327934.1"/>
    <property type="molecule type" value="Genomic_DNA"/>
</dbReference>
<evidence type="ECO:0000313" key="2">
    <source>
        <dbReference type="Proteomes" id="UP001356427"/>
    </source>
</evidence>
<evidence type="ECO:0000313" key="1">
    <source>
        <dbReference type="EMBL" id="KAK6327934.1"/>
    </source>
</evidence>
<keyword evidence="2" id="KW-1185">Reference proteome</keyword>
<proteinExistence type="predicted"/>
<gene>
    <name evidence="1" type="ORF">J4Q44_G00035800</name>
</gene>
<dbReference type="Proteomes" id="UP001356427">
    <property type="component" value="Unassembled WGS sequence"/>
</dbReference>
<organism evidence="1 2">
    <name type="scientific">Coregonus suidteri</name>
    <dbReference type="NCBI Taxonomy" id="861788"/>
    <lineage>
        <taxon>Eukaryota</taxon>
        <taxon>Metazoa</taxon>
        <taxon>Chordata</taxon>
        <taxon>Craniata</taxon>
        <taxon>Vertebrata</taxon>
        <taxon>Euteleostomi</taxon>
        <taxon>Actinopterygii</taxon>
        <taxon>Neopterygii</taxon>
        <taxon>Teleostei</taxon>
        <taxon>Protacanthopterygii</taxon>
        <taxon>Salmoniformes</taxon>
        <taxon>Salmonidae</taxon>
        <taxon>Coregoninae</taxon>
        <taxon>Coregonus</taxon>
    </lineage>
</organism>
<dbReference type="AlphaFoldDB" id="A0AAN8R9L8"/>
<accession>A0AAN8R9L8</accession>
<protein>
    <submittedName>
        <fullName evidence="1">Uncharacterized protein</fullName>
    </submittedName>
</protein>
<comment type="caution">
    <text evidence="1">The sequence shown here is derived from an EMBL/GenBank/DDBJ whole genome shotgun (WGS) entry which is preliminary data.</text>
</comment>
<reference evidence="1 2" key="1">
    <citation type="submission" date="2021-04" db="EMBL/GenBank/DDBJ databases">
        <authorList>
            <person name="De Guttry C."/>
            <person name="Zahm M."/>
            <person name="Klopp C."/>
            <person name="Cabau C."/>
            <person name="Louis A."/>
            <person name="Berthelot C."/>
            <person name="Parey E."/>
            <person name="Roest Crollius H."/>
            <person name="Montfort J."/>
            <person name="Robinson-Rechavi M."/>
            <person name="Bucao C."/>
            <person name="Bouchez O."/>
            <person name="Gislard M."/>
            <person name="Lluch J."/>
            <person name="Milhes M."/>
            <person name="Lampietro C."/>
            <person name="Lopez Roques C."/>
            <person name="Donnadieu C."/>
            <person name="Braasch I."/>
            <person name="Desvignes T."/>
            <person name="Postlethwait J."/>
            <person name="Bobe J."/>
            <person name="Wedekind C."/>
            <person name="Guiguen Y."/>
        </authorList>
    </citation>
    <scope>NUCLEOTIDE SEQUENCE [LARGE SCALE GENOMIC DNA]</scope>
    <source>
        <strain evidence="1">Cs_M1</strain>
        <tissue evidence="1">Blood</tissue>
    </source>
</reference>
<name>A0AAN8R9L8_9TELE</name>
<sequence>MCFLPSQVLLLDGNLLGHLAAIVAKQVLLGHKVVDVRISTSLETSTLTNVLLLDGNLLGHLAAIVAKQVLLGHKVVDVRISTSLETSTLTNDNDEMAQWSASFEFLRHVWREKSNAMKFWRFVM</sequence>